<organism evidence="1 2">
    <name type="scientific">Racocetra persica</name>
    <dbReference type="NCBI Taxonomy" id="160502"/>
    <lineage>
        <taxon>Eukaryota</taxon>
        <taxon>Fungi</taxon>
        <taxon>Fungi incertae sedis</taxon>
        <taxon>Mucoromycota</taxon>
        <taxon>Glomeromycotina</taxon>
        <taxon>Glomeromycetes</taxon>
        <taxon>Diversisporales</taxon>
        <taxon>Gigasporaceae</taxon>
        <taxon>Racocetra</taxon>
    </lineage>
</organism>
<accession>A0ACA9L726</accession>
<proteinExistence type="predicted"/>
<sequence length="116" mass="13712">MIISSYDELDDQFNNSDELIIDQDIVIELVEINTGEQDQKEKTAQYKIYNEPQLDIKEKELCTECKCPYNEKELLNEYCNKYYKEVLKCIGCKQPTFVETLKNAKCTICFQMEVEQ</sequence>
<comment type="caution">
    <text evidence="1">The sequence shown here is derived from an EMBL/GenBank/DDBJ whole genome shotgun (WGS) entry which is preliminary data.</text>
</comment>
<reference evidence="1" key="1">
    <citation type="submission" date="2021-06" db="EMBL/GenBank/DDBJ databases">
        <authorList>
            <person name="Kallberg Y."/>
            <person name="Tangrot J."/>
            <person name="Rosling A."/>
        </authorList>
    </citation>
    <scope>NUCLEOTIDE SEQUENCE</scope>
    <source>
        <strain evidence="1">MA461A</strain>
    </source>
</reference>
<dbReference type="Proteomes" id="UP000789920">
    <property type="component" value="Unassembled WGS sequence"/>
</dbReference>
<protein>
    <submittedName>
        <fullName evidence="1">18959_t:CDS:1</fullName>
    </submittedName>
</protein>
<keyword evidence="2" id="KW-1185">Reference proteome</keyword>
<evidence type="ECO:0000313" key="2">
    <source>
        <dbReference type="Proteomes" id="UP000789920"/>
    </source>
</evidence>
<evidence type="ECO:0000313" key="1">
    <source>
        <dbReference type="EMBL" id="CAG8514530.1"/>
    </source>
</evidence>
<gene>
    <name evidence="1" type="ORF">RPERSI_LOCUS2412</name>
</gene>
<name>A0ACA9L726_9GLOM</name>
<dbReference type="EMBL" id="CAJVQC010002611">
    <property type="protein sequence ID" value="CAG8514530.1"/>
    <property type="molecule type" value="Genomic_DNA"/>
</dbReference>